<protein>
    <submittedName>
        <fullName evidence="3">Uncharacterized protein</fullName>
    </submittedName>
</protein>
<dbReference type="GO" id="GO:0006274">
    <property type="term" value="P:DNA replication termination"/>
    <property type="evidence" value="ECO:0007669"/>
    <property type="project" value="TreeGrafter"/>
</dbReference>
<evidence type="ECO:0000313" key="4">
    <source>
        <dbReference type="Proteomes" id="UP000327013"/>
    </source>
</evidence>
<dbReference type="EMBL" id="VIBQ01000010">
    <property type="protein sequence ID" value="KAB8339321.1"/>
    <property type="molecule type" value="Genomic_DNA"/>
</dbReference>
<dbReference type="AlphaFoldDB" id="A0A5N6KTY0"/>
<gene>
    <name evidence="3" type="ORF">FH972_022254</name>
</gene>
<dbReference type="PANTHER" id="PTHR12775">
    <property type="entry name" value="PROTEIN C20ORF43 HOMOLOG"/>
    <property type="match status" value="1"/>
</dbReference>
<sequence length="302" mass="33358">MGNDGGSIPKRRELVQEAARNPTAAELKEKQLEHQEHHWSHDPLTGKPLASPVVSDALGRLYNKDAIIEYLLPADADEDNNHAIRRAEQDTFLNGVVKRLKDVVEVRFEVDPGVAADSSARREKWICPVTHKELGAATKTVYLVPCGHAFAEAAVREVARDERRCLQCDTPHAPNDVIPILPTLETEVARLMLRVKTLKEQGLAHSLKKDKGESSKKRKKDAVEAKQSAKHASNKKGDKTNGIKDAATASLTARVLAEQDERNKKRKLAGNDNIDSLFTKKNAGDRGGKNVDFMTRGYAIGR</sequence>
<dbReference type="Pfam" id="PF04641">
    <property type="entry name" value="Rtf2"/>
    <property type="match status" value="1"/>
</dbReference>
<dbReference type="InterPro" id="IPR006735">
    <property type="entry name" value="Rtf2"/>
</dbReference>
<evidence type="ECO:0000256" key="2">
    <source>
        <dbReference type="SAM" id="MobiDB-lite"/>
    </source>
</evidence>
<dbReference type="GO" id="GO:0005634">
    <property type="term" value="C:nucleus"/>
    <property type="evidence" value="ECO:0007669"/>
    <property type="project" value="TreeGrafter"/>
</dbReference>
<comment type="similarity">
    <text evidence="1">Belongs to the rtf2 family.</text>
</comment>
<dbReference type="SUPFAM" id="SSF57850">
    <property type="entry name" value="RING/U-box"/>
    <property type="match status" value="1"/>
</dbReference>
<dbReference type="Gene3D" id="3.30.40.10">
    <property type="entry name" value="Zinc/RING finger domain, C3HC4 (zinc finger)"/>
    <property type="match status" value="1"/>
</dbReference>
<dbReference type="InterPro" id="IPR027799">
    <property type="entry name" value="Rtf2_RING-finger"/>
</dbReference>
<dbReference type="InterPro" id="IPR013083">
    <property type="entry name" value="Znf_RING/FYVE/PHD"/>
</dbReference>
<name>A0A5N6KTY0_9ROSI</name>
<feature type="region of interest" description="Disordered" evidence="2">
    <location>
        <begin position="202"/>
        <end position="244"/>
    </location>
</feature>
<feature type="region of interest" description="Disordered" evidence="2">
    <location>
        <begin position="276"/>
        <end position="302"/>
    </location>
</feature>
<accession>A0A5N6KTY0</accession>
<organism evidence="3 4">
    <name type="scientific">Carpinus fangiana</name>
    <dbReference type="NCBI Taxonomy" id="176857"/>
    <lineage>
        <taxon>Eukaryota</taxon>
        <taxon>Viridiplantae</taxon>
        <taxon>Streptophyta</taxon>
        <taxon>Embryophyta</taxon>
        <taxon>Tracheophyta</taxon>
        <taxon>Spermatophyta</taxon>
        <taxon>Magnoliopsida</taxon>
        <taxon>eudicotyledons</taxon>
        <taxon>Gunneridae</taxon>
        <taxon>Pentapetalae</taxon>
        <taxon>rosids</taxon>
        <taxon>fabids</taxon>
        <taxon>Fagales</taxon>
        <taxon>Betulaceae</taxon>
        <taxon>Carpinus</taxon>
    </lineage>
</organism>
<dbReference type="Proteomes" id="UP000327013">
    <property type="component" value="Unassembled WGS sequence"/>
</dbReference>
<evidence type="ECO:0000313" key="3">
    <source>
        <dbReference type="EMBL" id="KAB8339321.1"/>
    </source>
</evidence>
<dbReference type="PANTHER" id="PTHR12775:SF0">
    <property type="entry name" value="REPLICATION TERMINATION FACTOR 2"/>
    <property type="match status" value="1"/>
</dbReference>
<dbReference type="CDD" id="cd16653">
    <property type="entry name" value="RING-like_Rtf2"/>
    <property type="match status" value="1"/>
</dbReference>
<evidence type="ECO:0000256" key="1">
    <source>
        <dbReference type="ARBA" id="ARBA00009885"/>
    </source>
</evidence>
<comment type="caution">
    <text evidence="3">The sequence shown here is derived from an EMBL/GenBank/DDBJ whole genome shotgun (WGS) entry which is preliminary data.</text>
</comment>
<keyword evidence="4" id="KW-1185">Reference proteome</keyword>
<proteinExistence type="inferred from homology"/>
<reference evidence="3 4" key="1">
    <citation type="submission" date="2019-06" db="EMBL/GenBank/DDBJ databases">
        <title>A chromosomal-level reference genome of Carpinus fangiana (Coryloideae, Betulaceae).</title>
        <authorList>
            <person name="Yang X."/>
            <person name="Wang Z."/>
            <person name="Zhang L."/>
            <person name="Hao G."/>
            <person name="Liu J."/>
            <person name="Yang Y."/>
        </authorList>
    </citation>
    <scope>NUCLEOTIDE SEQUENCE [LARGE SCALE GENOMIC DNA]</scope>
    <source>
        <strain evidence="3">Cfa_2016G</strain>
        <tissue evidence="3">Leaf</tissue>
    </source>
</reference>
<feature type="region of interest" description="Disordered" evidence="2">
    <location>
        <begin position="1"/>
        <end position="23"/>
    </location>
</feature>
<dbReference type="OrthoDB" id="247013at2759"/>